<comment type="caution">
    <text evidence="1">The sequence shown here is derived from an EMBL/GenBank/DDBJ whole genome shotgun (WGS) entry which is preliminary data.</text>
</comment>
<name>A0A0B2VLX0_TOXCA</name>
<dbReference type="EMBL" id="JPKZ01000984">
    <property type="protein sequence ID" value="KHN84491.1"/>
    <property type="molecule type" value="Genomic_DNA"/>
</dbReference>
<keyword evidence="2" id="KW-1185">Reference proteome</keyword>
<evidence type="ECO:0000313" key="1">
    <source>
        <dbReference type="EMBL" id="KHN84491.1"/>
    </source>
</evidence>
<dbReference type="OrthoDB" id="5805599at2759"/>
<evidence type="ECO:0000313" key="2">
    <source>
        <dbReference type="Proteomes" id="UP000031036"/>
    </source>
</evidence>
<dbReference type="AlphaFoldDB" id="A0A0B2VLX0"/>
<gene>
    <name evidence="1" type="ORF">Tcan_06713</name>
</gene>
<dbReference type="Proteomes" id="UP000031036">
    <property type="component" value="Unassembled WGS sequence"/>
</dbReference>
<dbReference type="STRING" id="6265.A0A0B2VLX0"/>
<protein>
    <submittedName>
        <fullName evidence="1">Uncharacterized protein</fullName>
    </submittedName>
</protein>
<proteinExistence type="predicted"/>
<accession>A0A0B2VLX0</accession>
<reference evidence="1 2" key="1">
    <citation type="submission" date="2014-11" db="EMBL/GenBank/DDBJ databases">
        <title>Genetic blueprint of the zoonotic pathogen Toxocara canis.</title>
        <authorList>
            <person name="Zhu X.-Q."/>
            <person name="Korhonen P.K."/>
            <person name="Cai H."/>
            <person name="Young N.D."/>
            <person name="Nejsum P."/>
            <person name="von Samson-Himmelstjerna G."/>
            <person name="Boag P.R."/>
            <person name="Tan P."/>
            <person name="Li Q."/>
            <person name="Min J."/>
            <person name="Yang Y."/>
            <person name="Wang X."/>
            <person name="Fang X."/>
            <person name="Hall R.S."/>
            <person name="Hofmann A."/>
            <person name="Sternberg P.W."/>
            <person name="Jex A.R."/>
            <person name="Gasser R.B."/>
        </authorList>
    </citation>
    <scope>NUCLEOTIDE SEQUENCE [LARGE SCALE GENOMIC DNA]</scope>
    <source>
        <strain evidence="1">PN_DK_2014</strain>
    </source>
</reference>
<sequence>MMLSAGNRETVVDSHMSTPCEGVDASDCVQGNIIHRNESGSGDVSTVANDGSKTKRKHVVRIVARRTLPSRSARVSSFSALESGNGAIELPHMAFNKEGRITNQLPYLEPAEMLDSDTVHDFGASTSGSGGALMDDRMTAIETTNERHYLAHQLGDSVWPLLSQEAVDFSYAANVIVGMCQVPSEQICHSPPHKVLCNRYEHPGTRIERGRFIRKIMTGVNSSSGSPLPLAVVVYEWLGEPHPIQLKNMDSVEASRRPYGSRSWEARNVDTSRDDGLMFDGQPLYAKVAVDFDTVARIILGAEVVQPNRFQDGNGSWGKPSGCSRYYKLTAHNDVVRIDRGISVPDSTDDIQILSKRYENEGSLGSSFVRKIYTGKTGGSRETQQLCVADPSTN</sequence>
<organism evidence="1 2">
    <name type="scientific">Toxocara canis</name>
    <name type="common">Canine roundworm</name>
    <dbReference type="NCBI Taxonomy" id="6265"/>
    <lineage>
        <taxon>Eukaryota</taxon>
        <taxon>Metazoa</taxon>
        <taxon>Ecdysozoa</taxon>
        <taxon>Nematoda</taxon>
        <taxon>Chromadorea</taxon>
        <taxon>Rhabditida</taxon>
        <taxon>Spirurina</taxon>
        <taxon>Ascaridomorpha</taxon>
        <taxon>Ascaridoidea</taxon>
        <taxon>Toxocaridae</taxon>
        <taxon>Toxocara</taxon>
    </lineage>
</organism>